<dbReference type="CDD" id="cd02396">
    <property type="entry name" value="KH-I_PCBP_rpt2"/>
    <property type="match status" value="1"/>
</dbReference>
<evidence type="ECO:0000256" key="1">
    <source>
        <dbReference type="ARBA" id="ARBA00022737"/>
    </source>
</evidence>
<feature type="domain" description="K Homology" evidence="4">
    <location>
        <begin position="104"/>
        <end position="175"/>
    </location>
</feature>
<dbReference type="SUPFAM" id="SSF54791">
    <property type="entry name" value="Eukaryotic type KH-domain (KH-domain type I)"/>
    <property type="match status" value="3"/>
</dbReference>
<keyword evidence="2" id="KW-0694">RNA-binding</keyword>
<proteinExistence type="predicted"/>
<sequence length="461" mass="47778">MEHDKFNNEDPNVTLTIRLIMQGKEVGSIIGKKGEIVKRFREESGAKINISDGSCPERIVTVTGSTQSIYKAFQLICKKFEDFIHQFQESQNGGGGSGGGSARSPITLRLIVPASQCGSLIGKGGSKIKEIREVTGASIQVASDMLPNSTERAVTITGASDAITQCIYHICQVMLESPPKGATIPYRPKPQIAAPVILAGGQAYTIQGNYAVPTHGNDMSKLASSPLAGLAALGLGGLNTGNSSGLNPAALAALAGSQLRNNTPNNRNQQASGGQQTHEMTVSNDLIGCIIGKGGTKIAEIRQISGAMIRISNCEEREGGSTDRTITISGNADSVQLAQYLINMSVELQKANLEGSNANTAAGNGSAASGTSAAGNGNPSPVASALPLAQLLTKPGALNALTSLTALSGLTDLLGGLTGSPSTPIQTTGVHRNKPFARMREGASTQADLKVKNERNKFAPY</sequence>
<feature type="domain" description="K Homology" evidence="4">
    <location>
        <begin position="274"/>
        <end position="347"/>
    </location>
</feature>
<feature type="domain" description="K Homology" evidence="4">
    <location>
        <begin position="13"/>
        <end position="81"/>
    </location>
</feature>
<keyword evidence="6" id="KW-1185">Reference proteome</keyword>
<protein>
    <recommendedName>
        <fullName evidence="4">K Homology domain-containing protein</fullName>
    </recommendedName>
</protein>
<organism evidence="5 6">
    <name type="scientific">Nesidiocoris tenuis</name>
    <dbReference type="NCBI Taxonomy" id="355587"/>
    <lineage>
        <taxon>Eukaryota</taxon>
        <taxon>Metazoa</taxon>
        <taxon>Ecdysozoa</taxon>
        <taxon>Arthropoda</taxon>
        <taxon>Hexapoda</taxon>
        <taxon>Insecta</taxon>
        <taxon>Pterygota</taxon>
        <taxon>Neoptera</taxon>
        <taxon>Paraneoptera</taxon>
        <taxon>Hemiptera</taxon>
        <taxon>Heteroptera</taxon>
        <taxon>Panheteroptera</taxon>
        <taxon>Cimicomorpha</taxon>
        <taxon>Miridae</taxon>
        <taxon>Dicyphina</taxon>
        <taxon>Nesidiocoris</taxon>
    </lineage>
</organism>
<dbReference type="Gene3D" id="3.30.1370.10">
    <property type="entry name" value="K Homology domain, type 1"/>
    <property type="match status" value="3"/>
</dbReference>
<dbReference type="CDD" id="cd22439">
    <property type="entry name" value="KH-I_PCBP_rpt3"/>
    <property type="match status" value="1"/>
</dbReference>
<dbReference type="InterPro" id="IPR004088">
    <property type="entry name" value="KH_dom_type_1"/>
</dbReference>
<accession>A0ABN7AP26</accession>
<reference evidence="5 6" key="1">
    <citation type="submission" date="2023-09" db="EMBL/GenBank/DDBJ databases">
        <title>Nesidiocoris tenuis whole genome shotgun sequence.</title>
        <authorList>
            <person name="Shibata T."/>
            <person name="Shimoda M."/>
            <person name="Kobayashi T."/>
            <person name="Uehara T."/>
        </authorList>
    </citation>
    <scope>NUCLEOTIDE SEQUENCE [LARGE SCALE GENOMIC DNA]</scope>
    <source>
        <strain evidence="5 6">Japan</strain>
    </source>
</reference>
<feature type="region of interest" description="Disordered" evidence="3">
    <location>
        <begin position="259"/>
        <end position="278"/>
    </location>
</feature>
<dbReference type="CDD" id="cd22438">
    <property type="entry name" value="KH-I_PCBP_rpt1"/>
    <property type="match status" value="1"/>
</dbReference>
<dbReference type="Pfam" id="PF00013">
    <property type="entry name" value="KH_1"/>
    <property type="match status" value="3"/>
</dbReference>
<evidence type="ECO:0000256" key="3">
    <source>
        <dbReference type="SAM" id="MobiDB-lite"/>
    </source>
</evidence>
<evidence type="ECO:0000313" key="6">
    <source>
        <dbReference type="Proteomes" id="UP001307889"/>
    </source>
</evidence>
<evidence type="ECO:0000259" key="4">
    <source>
        <dbReference type="SMART" id="SM00322"/>
    </source>
</evidence>
<dbReference type="Proteomes" id="UP001307889">
    <property type="component" value="Chromosome 4"/>
</dbReference>
<dbReference type="PROSITE" id="PS50084">
    <property type="entry name" value="KH_TYPE_1"/>
    <property type="match status" value="3"/>
</dbReference>
<evidence type="ECO:0000313" key="5">
    <source>
        <dbReference type="EMBL" id="BES93973.1"/>
    </source>
</evidence>
<evidence type="ECO:0000256" key="2">
    <source>
        <dbReference type="PROSITE-ProRule" id="PRU00117"/>
    </source>
</evidence>
<dbReference type="EMBL" id="AP028912">
    <property type="protein sequence ID" value="BES93973.1"/>
    <property type="molecule type" value="Genomic_DNA"/>
</dbReference>
<dbReference type="PANTHER" id="PTHR10288">
    <property type="entry name" value="KH DOMAIN CONTAINING RNA BINDING PROTEIN"/>
    <property type="match status" value="1"/>
</dbReference>
<dbReference type="InterPro" id="IPR004087">
    <property type="entry name" value="KH_dom"/>
</dbReference>
<name>A0ABN7AP26_9HEMI</name>
<keyword evidence="1" id="KW-0677">Repeat</keyword>
<dbReference type="InterPro" id="IPR036612">
    <property type="entry name" value="KH_dom_type_1_sf"/>
</dbReference>
<gene>
    <name evidence="5" type="ORF">NTJ_06782</name>
</gene>
<dbReference type="SMART" id="SM00322">
    <property type="entry name" value="KH"/>
    <property type="match status" value="3"/>
</dbReference>